<gene>
    <name evidence="3" type="ORF">BJ986_001880</name>
</gene>
<evidence type="ECO:0000259" key="1">
    <source>
        <dbReference type="Pfam" id="PF00535"/>
    </source>
</evidence>
<sequence length="316" mass="33912">MSELDEAVRVTVVVVLFNSAPLLPQLVPALRLGLEGVRWTVVAVDNASADDSADVLRNLMPEAVVVETGRNGGYAAGINAGVAVASDFDAVLVLNPDVRLSQGCVGLLAEALRVPGTGIAVPRLTTGDGALIPSMRREPSLRRLLAEALIGGRRAGRLARLGEVVTDASAYEHPATTDWAEGSTQLISRECWDACGGWDESFFLYSEETDFGLRARDLGYGTRYVPEARAVHLQGGSAVTPALWALVARNRVRLYRRRNGPLRGAAFHAGLLVREATRAIIGRKPSRAATRELLRCVVVHDDPGPDVIARHRGTSR</sequence>
<accession>A0A852WDW0</accession>
<feature type="domain" description="Glycosyltransferase 2-like" evidence="1">
    <location>
        <begin position="11"/>
        <end position="131"/>
    </location>
</feature>
<feature type="domain" description="Glycosyltransferase 2-like" evidence="2">
    <location>
        <begin position="176"/>
        <end position="234"/>
    </location>
</feature>
<dbReference type="RefSeq" id="WP_179421748.1">
    <property type="nucleotide sequence ID" value="NZ_JACCAB010000001.1"/>
</dbReference>
<dbReference type="PANTHER" id="PTHR43179">
    <property type="entry name" value="RHAMNOSYLTRANSFERASE WBBL"/>
    <property type="match status" value="1"/>
</dbReference>
<dbReference type="AlphaFoldDB" id="A0A852WDW0"/>
<evidence type="ECO:0000313" key="3">
    <source>
        <dbReference type="EMBL" id="NYG07393.1"/>
    </source>
</evidence>
<dbReference type="EMBL" id="JACCAB010000001">
    <property type="protein sequence ID" value="NYG07393.1"/>
    <property type="molecule type" value="Genomic_DNA"/>
</dbReference>
<evidence type="ECO:0000313" key="4">
    <source>
        <dbReference type="Proteomes" id="UP000573599"/>
    </source>
</evidence>
<dbReference type="SUPFAM" id="SSF53448">
    <property type="entry name" value="Nucleotide-diphospho-sugar transferases"/>
    <property type="match status" value="1"/>
</dbReference>
<organism evidence="3 4">
    <name type="scientific">Pedococcus badiiscoriae</name>
    <dbReference type="NCBI Taxonomy" id="642776"/>
    <lineage>
        <taxon>Bacteria</taxon>
        <taxon>Bacillati</taxon>
        <taxon>Actinomycetota</taxon>
        <taxon>Actinomycetes</taxon>
        <taxon>Micrococcales</taxon>
        <taxon>Intrasporangiaceae</taxon>
        <taxon>Pedococcus</taxon>
    </lineage>
</organism>
<dbReference type="InterPro" id="IPR001173">
    <property type="entry name" value="Glyco_trans_2-like"/>
</dbReference>
<dbReference type="Pfam" id="PF00535">
    <property type="entry name" value="Glycos_transf_2"/>
    <property type="match status" value="1"/>
</dbReference>
<dbReference type="GO" id="GO:0016740">
    <property type="term" value="F:transferase activity"/>
    <property type="evidence" value="ECO:0007669"/>
    <property type="project" value="UniProtKB-KW"/>
</dbReference>
<dbReference type="PANTHER" id="PTHR43179:SF7">
    <property type="entry name" value="RHAMNOSYLTRANSFERASE WBBL"/>
    <property type="match status" value="1"/>
</dbReference>
<dbReference type="InterPro" id="IPR029044">
    <property type="entry name" value="Nucleotide-diphossugar_trans"/>
</dbReference>
<comment type="caution">
    <text evidence="3">The sequence shown here is derived from an EMBL/GenBank/DDBJ whole genome shotgun (WGS) entry which is preliminary data.</text>
</comment>
<dbReference type="Pfam" id="PF13632">
    <property type="entry name" value="Glyco_trans_2_3"/>
    <property type="match status" value="1"/>
</dbReference>
<keyword evidence="3" id="KW-0808">Transferase</keyword>
<keyword evidence="4" id="KW-1185">Reference proteome</keyword>
<protein>
    <submittedName>
        <fullName evidence="3">GT2 family glycosyltransferase</fullName>
    </submittedName>
</protein>
<evidence type="ECO:0000259" key="2">
    <source>
        <dbReference type="Pfam" id="PF13632"/>
    </source>
</evidence>
<name>A0A852WDW0_9MICO</name>
<proteinExistence type="predicted"/>
<dbReference type="Gene3D" id="3.90.550.10">
    <property type="entry name" value="Spore Coat Polysaccharide Biosynthesis Protein SpsA, Chain A"/>
    <property type="match status" value="1"/>
</dbReference>
<reference evidence="3 4" key="1">
    <citation type="submission" date="2020-07" db="EMBL/GenBank/DDBJ databases">
        <title>Sequencing the genomes of 1000 actinobacteria strains.</title>
        <authorList>
            <person name="Klenk H.-P."/>
        </authorList>
    </citation>
    <scope>NUCLEOTIDE SEQUENCE [LARGE SCALE GENOMIC DNA]</scope>
    <source>
        <strain evidence="3 4">DSM 23987</strain>
    </source>
</reference>
<dbReference type="Proteomes" id="UP000573599">
    <property type="component" value="Unassembled WGS sequence"/>
</dbReference>